<keyword evidence="3" id="KW-1003">Cell membrane</keyword>
<dbReference type="CDD" id="cd01948">
    <property type="entry name" value="EAL"/>
    <property type="match status" value="1"/>
</dbReference>
<name>A0A1G5FIL0_9GAMM</name>
<dbReference type="Pfam" id="PF12792">
    <property type="entry name" value="CSS-motif"/>
    <property type="match status" value="1"/>
</dbReference>
<feature type="domain" description="EAL" evidence="11">
    <location>
        <begin position="266"/>
        <end position="515"/>
    </location>
</feature>
<sequence>MLMTHLAASRYRYYRWLLAGAVGAAILLVSLYTRYYQEVKSIELSQQTLATRTVGKLNQLLTPAQLQAERSMDMLDQPCENVSSALRFRAAQNQALRAMLLVKNGIIYCSSLFGSRHYQLAAVMPTFVNSNARLALRPSLAVSKGLPTLVMWTPSPHDKTSGVLHVFNIELLSNFLLEPQEPYVQRVVLNVADSSLEYGRREILSRDTLTNDLRYTAGSALYPFSISLFGPQIGMLALSALPRHIPLALLISLLAAYVVYLLTANRMSLSYHIGHAITHREFRVYCQPIIHSDTGRCAGVEMLLRWKKKRQGWISPDVFIPLAEQHELIIPLTRYLMNTVTENLQLFPPRPSFYISINVAAEHFKTLNIIDDIRRIWLPAHPMPSLMLELTERTALSAIQHDQIRTLKDMGIMLAIDDFGTGHSSLSYLKNLSPDVLKIDRGFTAAIGTDAVNATVTDTIITLAQRLKLKLVAEGVETAEQADYLRSREVNALQGYYFAKPMPIHVFPLWLQQYESRVRKTEENTPEA</sequence>
<keyword evidence="7 10" id="KW-1133">Transmembrane helix</keyword>
<evidence type="ECO:0000256" key="8">
    <source>
        <dbReference type="ARBA" id="ARBA00023136"/>
    </source>
</evidence>
<dbReference type="RefSeq" id="WP_033632825.1">
    <property type="nucleotide sequence ID" value="NZ_CBCSIN010000002.1"/>
</dbReference>
<dbReference type="InterPro" id="IPR035919">
    <property type="entry name" value="EAL_sf"/>
</dbReference>
<evidence type="ECO:0000256" key="5">
    <source>
        <dbReference type="ARBA" id="ARBA00022692"/>
    </source>
</evidence>
<gene>
    <name evidence="12" type="ORF">SAMN02927935_01318</name>
</gene>
<dbReference type="EC" id="3.1.4.52" evidence="2"/>
<evidence type="ECO:0000313" key="13">
    <source>
        <dbReference type="Proteomes" id="UP000183031"/>
    </source>
</evidence>
<reference evidence="12 13" key="1">
    <citation type="submission" date="2016-10" db="EMBL/GenBank/DDBJ databases">
        <authorList>
            <person name="Varghese N."/>
            <person name="Submissions S."/>
        </authorList>
    </citation>
    <scope>NUCLEOTIDE SEQUENCE [LARGE SCALE GENOMIC DNA]</scope>
    <source>
        <strain evidence="12 13">CGMCC 1.6853</strain>
    </source>
</reference>
<dbReference type="Gene3D" id="3.20.20.450">
    <property type="entry name" value="EAL domain"/>
    <property type="match status" value="1"/>
</dbReference>
<evidence type="ECO:0000256" key="6">
    <source>
        <dbReference type="ARBA" id="ARBA00022801"/>
    </source>
</evidence>
<comment type="subcellular location">
    <subcellularLocation>
        <location evidence="1">Cell membrane</location>
        <topology evidence="1">Multi-pass membrane protein</topology>
    </subcellularLocation>
</comment>
<organism evidence="12 13">
    <name type="scientific">Serratia nematodiphila</name>
    <dbReference type="NCBI Taxonomy" id="458197"/>
    <lineage>
        <taxon>Bacteria</taxon>
        <taxon>Pseudomonadati</taxon>
        <taxon>Pseudomonadota</taxon>
        <taxon>Gammaproteobacteria</taxon>
        <taxon>Enterobacterales</taxon>
        <taxon>Yersiniaceae</taxon>
        <taxon>Serratia</taxon>
    </lineage>
</organism>
<keyword evidence="13" id="KW-1185">Reference proteome</keyword>
<evidence type="ECO:0000256" key="9">
    <source>
        <dbReference type="ARBA" id="ARBA00034290"/>
    </source>
</evidence>
<dbReference type="PROSITE" id="PS50883">
    <property type="entry name" value="EAL"/>
    <property type="match status" value="1"/>
</dbReference>
<feature type="transmembrane region" description="Helical" evidence="10">
    <location>
        <begin position="244"/>
        <end position="263"/>
    </location>
</feature>
<keyword evidence="4" id="KW-0973">c-di-GMP</keyword>
<evidence type="ECO:0000256" key="1">
    <source>
        <dbReference type="ARBA" id="ARBA00004651"/>
    </source>
</evidence>
<evidence type="ECO:0000256" key="4">
    <source>
        <dbReference type="ARBA" id="ARBA00022636"/>
    </source>
</evidence>
<protein>
    <recommendedName>
        <fullName evidence="2">cyclic-guanylate-specific phosphodiesterase</fullName>
        <ecNumber evidence="2">3.1.4.52</ecNumber>
    </recommendedName>
</protein>
<evidence type="ECO:0000256" key="7">
    <source>
        <dbReference type="ARBA" id="ARBA00022989"/>
    </source>
</evidence>
<evidence type="ECO:0000313" key="12">
    <source>
        <dbReference type="EMBL" id="SCY38981.1"/>
    </source>
</evidence>
<keyword evidence="8 10" id="KW-0472">Membrane</keyword>
<dbReference type="SUPFAM" id="SSF141868">
    <property type="entry name" value="EAL domain-like"/>
    <property type="match status" value="1"/>
</dbReference>
<evidence type="ECO:0000256" key="3">
    <source>
        <dbReference type="ARBA" id="ARBA00022475"/>
    </source>
</evidence>
<dbReference type="InterPro" id="IPR050706">
    <property type="entry name" value="Cyclic-di-GMP_PDE-like"/>
</dbReference>
<keyword evidence="5 10" id="KW-0812">Transmembrane</keyword>
<evidence type="ECO:0000259" key="11">
    <source>
        <dbReference type="PROSITE" id="PS50883"/>
    </source>
</evidence>
<dbReference type="SMART" id="SM00052">
    <property type="entry name" value="EAL"/>
    <property type="match status" value="1"/>
</dbReference>
<evidence type="ECO:0000256" key="10">
    <source>
        <dbReference type="SAM" id="Phobius"/>
    </source>
</evidence>
<keyword evidence="6" id="KW-0378">Hydrolase</keyword>
<dbReference type="InterPro" id="IPR024744">
    <property type="entry name" value="CSS-motif_dom"/>
</dbReference>
<comment type="catalytic activity">
    <reaction evidence="9">
        <text>3',3'-c-di-GMP + H2O = 5'-phosphoguanylyl(3'-&gt;5')guanosine + H(+)</text>
        <dbReference type="Rhea" id="RHEA:24902"/>
        <dbReference type="ChEBI" id="CHEBI:15377"/>
        <dbReference type="ChEBI" id="CHEBI:15378"/>
        <dbReference type="ChEBI" id="CHEBI:58754"/>
        <dbReference type="ChEBI" id="CHEBI:58805"/>
        <dbReference type="EC" id="3.1.4.52"/>
    </reaction>
</comment>
<accession>A0A1G5FIL0</accession>
<dbReference type="EMBL" id="FMUT01000004">
    <property type="protein sequence ID" value="SCY38981.1"/>
    <property type="molecule type" value="Genomic_DNA"/>
</dbReference>
<dbReference type="InterPro" id="IPR001633">
    <property type="entry name" value="EAL_dom"/>
</dbReference>
<feature type="transmembrane region" description="Helical" evidence="10">
    <location>
        <begin position="13"/>
        <end position="32"/>
    </location>
</feature>
<evidence type="ECO:0000256" key="2">
    <source>
        <dbReference type="ARBA" id="ARBA00012282"/>
    </source>
</evidence>
<dbReference type="Pfam" id="PF00563">
    <property type="entry name" value="EAL"/>
    <property type="match status" value="1"/>
</dbReference>
<comment type="caution">
    <text evidence="12">The sequence shown here is derived from an EMBL/GenBank/DDBJ whole genome shotgun (WGS) entry which is preliminary data.</text>
</comment>
<dbReference type="Proteomes" id="UP000183031">
    <property type="component" value="Unassembled WGS sequence"/>
</dbReference>
<dbReference type="PANTHER" id="PTHR33121">
    <property type="entry name" value="CYCLIC DI-GMP PHOSPHODIESTERASE PDEF"/>
    <property type="match status" value="1"/>
</dbReference>
<dbReference type="PANTHER" id="PTHR33121:SF79">
    <property type="entry name" value="CYCLIC DI-GMP PHOSPHODIESTERASE PDED-RELATED"/>
    <property type="match status" value="1"/>
</dbReference>
<proteinExistence type="predicted"/>